<organism evidence="2 3">
    <name type="scientific">Candidatus Merdivicinus excrementipullorum</name>
    <dbReference type="NCBI Taxonomy" id="2840867"/>
    <lineage>
        <taxon>Bacteria</taxon>
        <taxon>Bacillati</taxon>
        <taxon>Bacillota</taxon>
        <taxon>Clostridia</taxon>
        <taxon>Eubacteriales</taxon>
        <taxon>Oscillospiraceae</taxon>
        <taxon>Oscillospiraceae incertae sedis</taxon>
        <taxon>Candidatus Merdivicinus</taxon>
    </lineage>
</organism>
<comment type="caution">
    <text evidence="2">The sequence shown here is derived from an EMBL/GenBank/DDBJ whole genome shotgun (WGS) entry which is preliminary data.</text>
</comment>
<evidence type="ECO:0000256" key="1">
    <source>
        <dbReference type="SAM" id="SignalP"/>
    </source>
</evidence>
<dbReference type="AlphaFoldDB" id="A0A9D1FM38"/>
<feature type="chain" id="PRO_5038482444" description="Lipoprotein" evidence="1">
    <location>
        <begin position="20"/>
        <end position="135"/>
    </location>
</feature>
<dbReference type="Proteomes" id="UP000824002">
    <property type="component" value="Unassembled WGS sequence"/>
</dbReference>
<keyword evidence="1" id="KW-0732">Signal</keyword>
<reference evidence="2" key="1">
    <citation type="submission" date="2020-10" db="EMBL/GenBank/DDBJ databases">
        <authorList>
            <person name="Gilroy R."/>
        </authorList>
    </citation>
    <scope>NUCLEOTIDE SEQUENCE</scope>
    <source>
        <strain evidence="2">CHK199-13235</strain>
    </source>
</reference>
<evidence type="ECO:0000313" key="2">
    <source>
        <dbReference type="EMBL" id="HIS75685.1"/>
    </source>
</evidence>
<accession>A0A9D1FM38</accession>
<dbReference type="EMBL" id="DVJP01000022">
    <property type="protein sequence ID" value="HIS75685.1"/>
    <property type="molecule type" value="Genomic_DNA"/>
</dbReference>
<evidence type="ECO:0000313" key="3">
    <source>
        <dbReference type="Proteomes" id="UP000824002"/>
    </source>
</evidence>
<name>A0A9D1FM38_9FIRM</name>
<protein>
    <recommendedName>
        <fullName evidence="4">Lipoprotein</fullName>
    </recommendedName>
</protein>
<feature type="signal peptide" evidence="1">
    <location>
        <begin position="1"/>
        <end position="19"/>
    </location>
</feature>
<gene>
    <name evidence="2" type="ORF">IAB51_02640</name>
</gene>
<sequence length="135" mass="14968">MKKLMICGILFICTLGLFSCGNSEGQGGTSMATFSYQDDLTGYQQEQADMKTASFFNTDSQPIESQADAEKLAAGECSISYSDVSVYFDSENEMWRVDFFTAERDEQGRILFSGDYQSVYLSADGITQLVVTRES</sequence>
<proteinExistence type="predicted"/>
<dbReference type="PROSITE" id="PS51257">
    <property type="entry name" value="PROKAR_LIPOPROTEIN"/>
    <property type="match status" value="1"/>
</dbReference>
<reference evidence="2" key="2">
    <citation type="journal article" date="2021" name="PeerJ">
        <title>Extensive microbial diversity within the chicken gut microbiome revealed by metagenomics and culture.</title>
        <authorList>
            <person name="Gilroy R."/>
            <person name="Ravi A."/>
            <person name="Getino M."/>
            <person name="Pursley I."/>
            <person name="Horton D.L."/>
            <person name="Alikhan N.F."/>
            <person name="Baker D."/>
            <person name="Gharbi K."/>
            <person name="Hall N."/>
            <person name="Watson M."/>
            <person name="Adriaenssens E.M."/>
            <person name="Foster-Nyarko E."/>
            <person name="Jarju S."/>
            <person name="Secka A."/>
            <person name="Antonio M."/>
            <person name="Oren A."/>
            <person name="Chaudhuri R.R."/>
            <person name="La Ragione R."/>
            <person name="Hildebrand F."/>
            <person name="Pallen M.J."/>
        </authorList>
    </citation>
    <scope>NUCLEOTIDE SEQUENCE</scope>
    <source>
        <strain evidence="2">CHK199-13235</strain>
    </source>
</reference>
<evidence type="ECO:0008006" key="4">
    <source>
        <dbReference type="Google" id="ProtNLM"/>
    </source>
</evidence>